<evidence type="ECO:0000256" key="3">
    <source>
        <dbReference type="ARBA" id="ARBA00023015"/>
    </source>
</evidence>
<dbReference type="InterPro" id="IPR000014">
    <property type="entry name" value="PAS"/>
</dbReference>
<dbReference type="EMBL" id="ATHI01000026">
    <property type="protein sequence ID" value="EPR33125.1"/>
    <property type="molecule type" value="Genomic_DNA"/>
</dbReference>
<accession>S7T998</accession>
<dbReference type="NCBIfam" id="TIGR00229">
    <property type="entry name" value="sensory_box"/>
    <property type="match status" value="1"/>
</dbReference>
<dbReference type="Gene3D" id="3.40.50.2300">
    <property type="match status" value="1"/>
</dbReference>
<dbReference type="GO" id="GO:0006355">
    <property type="term" value="P:regulation of DNA-templated transcription"/>
    <property type="evidence" value="ECO:0007669"/>
    <property type="project" value="InterPro"/>
</dbReference>
<dbReference type="PROSITE" id="PS50045">
    <property type="entry name" value="SIGMA54_INTERACT_4"/>
    <property type="match status" value="1"/>
</dbReference>
<dbReference type="InterPro" id="IPR027417">
    <property type="entry name" value="P-loop_NTPase"/>
</dbReference>
<dbReference type="SMART" id="SM00382">
    <property type="entry name" value="AAA"/>
    <property type="match status" value="1"/>
</dbReference>
<protein>
    <submittedName>
        <fullName evidence="7">Proprionate catabolism activator, Fis family</fullName>
    </submittedName>
</protein>
<dbReference type="AlphaFoldDB" id="S7T998"/>
<evidence type="ECO:0000256" key="4">
    <source>
        <dbReference type="ARBA" id="ARBA00023163"/>
    </source>
</evidence>
<dbReference type="PROSITE" id="PS50112">
    <property type="entry name" value="PAS"/>
    <property type="match status" value="1"/>
</dbReference>
<keyword evidence="3" id="KW-0805">Transcription regulation</keyword>
<dbReference type="CDD" id="cd00009">
    <property type="entry name" value="AAA"/>
    <property type="match status" value="1"/>
</dbReference>
<dbReference type="CDD" id="cd00130">
    <property type="entry name" value="PAS"/>
    <property type="match status" value="1"/>
</dbReference>
<dbReference type="PROSITE" id="PS00675">
    <property type="entry name" value="SIGMA54_INTERACT_1"/>
    <property type="match status" value="1"/>
</dbReference>
<gene>
    <name evidence="7" type="ORF">dsat_0566</name>
</gene>
<dbReference type="Gene3D" id="3.30.450.20">
    <property type="entry name" value="PAS domain"/>
    <property type="match status" value="1"/>
</dbReference>
<dbReference type="PANTHER" id="PTHR32071:SF81">
    <property type="entry name" value="PROPIONATE CATABOLISM OPERON REGULATORY PROTEIN"/>
    <property type="match status" value="1"/>
</dbReference>
<keyword evidence="1" id="KW-0547">Nucleotide-binding</keyword>
<evidence type="ECO:0000256" key="1">
    <source>
        <dbReference type="ARBA" id="ARBA00022741"/>
    </source>
</evidence>
<dbReference type="PATRIC" id="fig|1121439.3.peg.1922"/>
<dbReference type="PANTHER" id="PTHR32071">
    <property type="entry name" value="TRANSCRIPTIONAL REGULATORY PROTEIN"/>
    <property type="match status" value="1"/>
</dbReference>
<keyword evidence="2" id="KW-0067">ATP-binding</keyword>
<keyword evidence="4" id="KW-0804">Transcription</keyword>
<evidence type="ECO:0000256" key="2">
    <source>
        <dbReference type="ARBA" id="ARBA00022840"/>
    </source>
</evidence>
<proteinExistence type="predicted"/>
<evidence type="ECO:0000313" key="8">
    <source>
        <dbReference type="Proteomes" id="UP000014975"/>
    </source>
</evidence>
<dbReference type="InterPro" id="IPR013767">
    <property type="entry name" value="PAS_fold"/>
</dbReference>
<dbReference type="InterPro" id="IPR058031">
    <property type="entry name" value="AAA_lid_NorR"/>
</dbReference>
<dbReference type="InterPro" id="IPR025662">
    <property type="entry name" value="Sigma_54_int_dom_ATP-bd_1"/>
</dbReference>
<dbReference type="InterPro" id="IPR002078">
    <property type="entry name" value="Sigma_54_int"/>
</dbReference>
<dbReference type="Gene3D" id="1.10.10.60">
    <property type="entry name" value="Homeodomain-like"/>
    <property type="match status" value="1"/>
</dbReference>
<dbReference type="Pfam" id="PF25601">
    <property type="entry name" value="AAA_lid_14"/>
    <property type="match status" value="1"/>
</dbReference>
<dbReference type="SUPFAM" id="SSF55785">
    <property type="entry name" value="PYP-like sensor domain (PAS domain)"/>
    <property type="match status" value="1"/>
</dbReference>
<dbReference type="GO" id="GO:0005524">
    <property type="term" value="F:ATP binding"/>
    <property type="evidence" value="ECO:0007669"/>
    <property type="project" value="UniProtKB-KW"/>
</dbReference>
<dbReference type="InterPro" id="IPR003593">
    <property type="entry name" value="AAA+_ATPase"/>
</dbReference>
<dbReference type="Gene3D" id="3.40.50.10660">
    <property type="entry name" value="PrpR receptor domain-like"/>
    <property type="match status" value="1"/>
</dbReference>
<dbReference type="PROSITE" id="PS00676">
    <property type="entry name" value="SIGMA54_INTERACT_2"/>
    <property type="match status" value="1"/>
</dbReference>
<dbReference type="InterPro" id="IPR010524">
    <property type="entry name" value="Sig_transdc_resp-reg_PrpR_N"/>
</dbReference>
<evidence type="ECO:0000259" key="5">
    <source>
        <dbReference type="PROSITE" id="PS50045"/>
    </source>
</evidence>
<dbReference type="RefSeq" id="WP_020887260.1">
    <property type="nucleotide sequence ID" value="NZ_ATHI01000026.1"/>
</dbReference>
<dbReference type="Proteomes" id="UP000014975">
    <property type="component" value="Unassembled WGS sequence"/>
</dbReference>
<dbReference type="InterPro" id="IPR025943">
    <property type="entry name" value="Sigma_54_int_dom_ATP-bd_2"/>
</dbReference>
<dbReference type="InterPro" id="IPR002197">
    <property type="entry name" value="HTH_Fis"/>
</dbReference>
<dbReference type="Pfam" id="PF00989">
    <property type="entry name" value="PAS"/>
    <property type="match status" value="1"/>
</dbReference>
<dbReference type="Pfam" id="PF06506">
    <property type="entry name" value="PrpR_N"/>
    <property type="match status" value="1"/>
</dbReference>
<dbReference type="SUPFAM" id="SSF159800">
    <property type="entry name" value="PrpR receptor domain-like"/>
    <property type="match status" value="1"/>
</dbReference>
<dbReference type="GO" id="GO:0043565">
    <property type="term" value="F:sequence-specific DNA binding"/>
    <property type="evidence" value="ECO:0007669"/>
    <property type="project" value="InterPro"/>
</dbReference>
<feature type="domain" description="Sigma-54 factor interaction" evidence="5">
    <location>
        <begin position="324"/>
        <end position="554"/>
    </location>
</feature>
<dbReference type="STRING" id="1121439.dsat_0566"/>
<dbReference type="Gene3D" id="1.10.8.60">
    <property type="match status" value="1"/>
</dbReference>
<dbReference type="InterPro" id="IPR009057">
    <property type="entry name" value="Homeodomain-like_sf"/>
</dbReference>
<dbReference type="PRINTS" id="PR01590">
    <property type="entry name" value="HTHFIS"/>
</dbReference>
<organism evidence="7 8">
    <name type="scientific">Alkalidesulfovibrio alkalitolerans DSM 16529</name>
    <dbReference type="NCBI Taxonomy" id="1121439"/>
    <lineage>
        <taxon>Bacteria</taxon>
        <taxon>Pseudomonadati</taxon>
        <taxon>Thermodesulfobacteriota</taxon>
        <taxon>Desulfovibrionia</taxon>
        <taxon>Desulfovibrionales</taxon>
        <taxon>Desulfovibrionaceae</taxon>
        <taxon>Alkalidesulfovibrio</taxon>
    </lineage>
</organism>
<dbReference type="InterPro" id="IPR035965">
    <property type="entry name" value="PAS-like_dom_sf"/>
</dbReference>
<feature type="domain" description="PAS" evidence="6">
    <location>
        <begin position="196"/>
        <end position="241"/>
    </location>
</feature>
<dbReference type="OrthoDB" id="9761705at2"/>
<evidence type="ECO:0000313" key="7">
    <source>
        <dbReference type="EMBL" id="EPR33125.1"/>
    </source>
</evidence>
<name>S7T998_9BACT</name>
<dbReference type="GO" id="GO:0000156">
    <property type="term" value="F:phosphorelay response regulator activity"/>
    <property type="evidence" value="ECO:0007669"/>
    <property type="project" value="InterPro"/>
</dbReference>
<keyword evidence="8" id="KW-1185">Reference proteome</keyword>
<dbReference type="SUPFAM" id="SSF46689">
    <property type="entry name" value="Homeodomain-like"/>
    <property type="match status" value="1"/>
</dbReference>
<dbReference type="Pfam" id="PF00158">
    <property type="entry name" value="Sigma54_activat"/>
    <property type="match status" value="1"/>
</dbReference>
<dbReference type="SMART" id="SM00091">
    <property type="entry name" value="PAS"/>
    <property type="match status" value="1"/>
</dbReference>
<dbReference type="FunFam" id="3.40.50.300:FF:000006">
    <property type="entry name" value="DNA-binding transcriptional regulator NtrC"/>
    <property type="match status" value="1"/>
</dbReference>
<dbReference type="eggNOG" id="COG3829">
    <property type="taxonomic scope" value="Bacteria"/>
</dbReference>
<dbReference type="Gene3D" id="3.40.50.300">
    <property type="entry name" value="P-loop containing nucleotide triphosphate hydrolases"/>
    <property type="match status" value="1"/>
</dbReference>
<sequence length="646" mass="70572">MPDARPFRFAFVSNSEEIARTVKAFEDPDRENIEIRLASMEEALPVARQCLAEGVEVVLGGGATGRLLREQLKLPVVTIARRDMDVIRAVMLARERSRKIAVTSFSGQIAGLEIMEDILGVEIRQLPFRTTPELVAAISKAVAEGFRCIVGGGICKTIAQSVGGEGFVVVPGERVIQQALEEARVIAQSQRRSKEEAERLRIILHSVKEGVVGIDSEGRINLINPMAGEMLGLDPENVLDRPMPEAVRSAGLFRVLESGEAEVDQFRRVGGLDMVINAMPVNVSEGTRAVVATFTRVSRIQDLDRKLKERLAKGFVARYTLDDLKGSCAAMARLRAKAAQYAATDAAILVQGETGTGKEILAQGIHMASPRKRRPFVAVNCSALPETLLESELFGYEEGAFTGAKRGGKQGLFELAHGGTLFLDELADISPSLQVRLLRAIEEKEIMRVGGDRIVSTDVRIIASTFKDLAHEARMGRFRADLYFRIATLKIHTVPLRERAADIPDLLAALLARYDIPAGRSPLPLSPRLQNRFTAHSWPGNVRELDSLAQRYAALVGADKSGGHALLMEIMDELCAEAMPSCGEKPLPAGPADGTSFKDQVREYEREIIAEALRQTGDNKAEAARRLGVSVNTLWRKLRELSGTTG</sequence>
<dbReference type="SUPFAM" id="SSF52540">
    <property type="entry name" value="P-loop containing nucleoside triphosphate hydrolases"/>
    <property type="match status" value="1"/>
</dbReference>
<reference evidence="7 8" key="1">
    <citation type="journal article" date="2013" name="Genome Announc.">
        <title>Draft genome sequences for three mercury-methylating, sulfate-reducing bacteria.</title>
        <authorList>
            <person name="Brown S.D."/>
            <person name="Hurt R.A.Jr."/>
            <person name="Gilmour C.C."/>
            <person name="Elias D.A."/>
        </authorList>
    </citation>
    <scope>NUCLEOTIDE SEQUENCE [LARGE SCALE GENOMIC DNA]</scope>
    <source>
        <strain evidence="7 8">DSM 16529</strain>
    </source>
</reference>
<dbReference type="Pfam" id="PF02954">
    <property type="entry name" value="HTH_8"/>
    <property type="match status" value="1"/>
</dbReference>
<comment type="caution">
    <text evidence="7">The sequence shown here is derived from an EMBL/GenBank/DDBJ whole genome shotgun (WGS) entry which is preliminary data.</text>
</comment>
<evidence type="ECO:0000259" key="6">
    <source>
        <dbReference type="PROSITE" id="PS50112"/>
    </source>
</evidence>